<evidence type="ECO:0000313" key="6">
    <source>
        <dbReference type="EMBL" id="KPL73698.1"/>
    </source>
</evidence>
<evidence type="ECO:0000256" key="2">
    <source>
        <dbReference type="ARBA" id="ARBA00023015"/>
    </source>
</evidence>
<dbReference type="InterPro" id="IPR013324">
    <property type="entry name" value="RNA_pol_sigma_r3/r4-like"/>
</dbReference>
<proteinExistence type="inferred from homology"/>
<dbReference type="PANTHER" id="PTHR34294:SF1">
    <property type="entry name" value="TRANSCRIPTIONAL REGULATOR LSRR"/>
    <property type="match status" value="1"/>
</dbReference>
<dbReference type="InterPro" id="IPR007324">
    <property type="entry name" value="Sugar-bd_dom_put"/>
</dbReference>
<accession>A0A0N8GLX3</accession>
<dbReference type="EMBL" id="LGCK01000005">
    <property type="protein sequence ID" value="KPL73698.1"/>
    <property type="molecule type" value="Genomic_DNA"/>
</dbReference>
<dbReference type="GO" id="GO:0030246">
    <property type="term" value="F:carbohydrate binding"/>
    <property type="evidence" value="ECO:0007669"/>
    <property type="project" value="InterPro"/>
</dbReference>
<dbReference type="STRING" id="229920.ADM99_02420"/>
<organism evidence="6 7">
    <name type="scientific">Leptolinea tardivitalis</name>
    <dbReference type="NCBI Taxonomy" id="229920"/>
    <lineage>
        <taxon>Bacteria</taxon>
        <taxon>Bacillati</taxon>
        <taxon>Chloroflexota</taxon>
        <taxon>Anaerolineae</taxon>
        <taxon>Anaerolineales</taxon>
        <taxon>Anaerolineaceae</taxon>
        <taxon>Leptolinea</taxon>
    </lineage>
</organism>
<keyword evidence="4" id="KW-0804">Transcription</keyword>
<comment type="caution">
    <text evidence="6">The sequence shown here is derived from an EMBL/GenBank/DDBJ whole genome shotgun (WGS) entry which is preliminary data.</text>
</comment>
<dbReference type="Gene3D" id="1.10.10.10">
    <property type="entry name" value="Winged helix-like DNA-binding domain superfamily/Winged helix DNA-binding domain"/>
    <property type="match status" value="1"/>
</dbReference>
<protein>
    <recommendedName>
        <fullName evidence="5">Sugar-binding domain-containing protein</fullName>
    </recommendedName>
</protein>
<dbReference type="GO" id="GO:0003677">
    <property type="term" value="F:DNA binding"/>
    <property type="evidence" value="ECO:0007669"/>
    <property type="project" value="UniProtKB-KW"/>
</dbReference>
<gene>
    <name evidence="6" type="ORF">ADM99_02420</name>
</gene>
<evidence type="ECO:0000256" key="3">
    <source>
        <dbReference type="ARBA" id="ARBA00023125"/>
    </source>
</evidence>
<feature type="domain" description="Sugar-binding" evidence="5">
    <location>
        <begin position="77"/>
        <end position="330"/>
    </location>
</feature>
<keyword evidence="7" id="KW-1185">Reference proteome</keyword>
<keyword evidence="2" id="KW-0805">Transcription regulation</keyword>
<dbReference type="SUPFAM" id="SSF88659">
    <property type="entry name" value="Sigma3 and sigma4 domains of RNA polymerase sigma factors"/>
    <property type="match status" value="1"/>
</dbReference>
<dbReference type="InterPro" id="IPR037171">
    <property type="entry name" value="NagB/RpiA_transferase-like"/>
</dbReference>
<dbReference type="SUPFAM" id="SSF100950">
    <property type="entry name" value="NagB/RpiA/CoA transferase-like"/>
    <property type="match status" value="1"/>
</dbReference>
<evidence type="ECO:0000256" key="4">
    <source>
        <dbReference type="ARBA" id="ARBA00023163"/>
    </source>
</evidence>
<evidence type="ECO:0000259" key="5">
    <source>
        <dbReference type="Pfam" id="PF04198"/>
    </source>
</evidence>
<dbReference type="Pfam" id="PF04198">
    <property type="entry name" value="Sugar-bind"/>
    <property type="match status" value="1"/>
</dbReference>
<evidence type="ECO:0000313" key="7">
    <source>
        <dbReference type="Proteomes" id="UP000050430"/>
    </source>
</evidence>
<keyword evidence="3" id="KW-0238">DNA-binding</keyword>
<dbReference type="InterPro" id="IPR036388">
    <property type="entry name" value="WH-like_DNA-bd_sf"/>
</dbReference>
<name>A0A0N8GLX3_9CHLR</name>
<dbReference type="Gene3D" id="3.40.50.1360">
    <property type="match status" value="1"/>
</dbReference>
<sequence length="333" mass="36217">MVLSNHRSPGMMTQIMMETSNQNLTATLVQVAHMYYERNLSQQEIAETMGVSRSLIALYLKKARELGIVRIEVFNPQNSCDELADQIKKKAGLKQVVVVPGSHNSAALTRRAIAAALARHLEATLKDGDCLGVGYGRTMAELADQLVPGRSRSVDVVALVGETADTLAGTYSQVNQQVQKIAGVFNGKPHYLLAPMITGSAQTCQLLMNDPTILPVVTLWNRLTHIVTSIGTLPPITGENIYIDEETMQQFIKVGGAGDVYAHYFDQNGQFLDHPIYQRMMAVSANQIKKAEHVLLAAGGSQKATATASLLRGGVITDLFVDEDLARAILDEK</sequence>
<reference evidence="6 7" key="1">
    <citation type="submission" date="2015-07" db="EMBL/GenBank/DDBJ databases">
        <title>Genome sequence of Leptolinea tardivitalis DSM 16556.</title>
        <authorList>
            <person name="Hemp J."/>
            <person name="Ward L.M."/>
            <person name="Pace L.A."/>
            <person name="Fischer W.W."/>
        </authorList>
    </citation>
    <scope>NUCLEOTIDE SEQUENCE [LARGE SCALE GENOMIC DNA]</scope>
    <source>
        <strain evidence="6 7">YMTK-2</strain>
    </source>
</reference>
<dbReference type="AlphaFoldDB" id="A0A0N8GLX3"/>
<dbReference type="InterPro" id="IPR051054">
    <property type="entry name" value="SorC_transcr_regulators"/>
</dbReference>
<comment type="similarity">
    <text evidence="1">Belongs to the SorC transcriptional regulatory family.</text>
</comment>
<dbReference type="Proteomes" id="UP000050430">
    <property type="component" value="Unassembled WGS sequence"/>
</dbReference>
<evidence type="ECO:0000256" key="1">
    <source>
        <dbReference type="ARBA" id="ARBA00010466"/>
    </source>
</evidence>
<dbReference type="PANTHER" id="PTHR34294">
    <property type="entry name" value="TRANSCRIPTIONAL REGULATOR-RELATED"/>
    <property type="match status" value="1"/>
</dbReference>